<feature type="domain" description="Thiol:disulfide interchange protein DsbD N-terminal" evidence="1">
    <location>
        <begin position="29"/>
        <end position="132"/>
    </location>
</feature>
<accession>A0A176S3Z0</accession>
<dbReference type="Gene3D" id="2.60.40.1250">
    <property type="entry name" value="Thiol:disulfide interchange protein DsbD, N-terminal domain"/>
    <property type="match status" value="1"/>
</dbReference>
<dbReference type="AlphaFoldDB" id="A0A176S3Z0"/>
<protein>
    <recommendedName>
        <fullName evidence="1">Thiol:disulfide interchange protein DsbD N-terminal domain-containing protein</fullName>
    </recommendedName>
</protein>
<keyword evidence="3" id="KW-1185">Reference proteome</keyword>
<dbReference type="InterPro" id="IPR036929">
    <property type="entry name" value="DsbDN_sf"/>
</dbReference>
<evidence type="ECO:0000313" key="3">
    <source>
        <dbReference type="Proteomes" id="UP000076962"/>
    </source>
</evidence>
<dbReference type="InterPro" id="IPR028250">
    <property type="entry name" value="DsbDN"/>
</dbReference>
<name>A0A176S3Z0_9GAMM</name>
<dbReference type="Pfam" id="PF11412">
    <property type="entry name" value="DsbD_N"/>
    <property type="match status" value="1"/>
</dbReference>
<sequence>MLLAADELLHGELGMRRYGARGAVKAMAKLVNNWIVVELNMREGWHINAHQPLQKNLIGTRLDGEQLGQVFYPKPDYLRLSFQRSTLALYQGKVRLHGKLLSQMPGALSVRLQFQACDDKRCLPPEEMVFKVR</sequence>
<reference evidence="2 3" key="1">
    <citation type="submission" date="2016-05" db="EMBL/GenBank/DDBJ databases">
        <title>Single-cell genome of chain-forming Candidatus Thiomargarita nelsonii and comparison to other large sulfur-oxidizing bacteria.</title>
        <authorList>
            <person name="Winkel M."/>
            <person name="Salman V."/>
            <person name="Woyke T."/>
            <person name="Schulz-Vogt H."/>
            <person name="Richter M."/>
            <person name="Flood B."/>
            <person name="Bailey J."/>
            <person name="Amann R."/>
            <person name="Mussmann M."/>
        </authorList>
    </citation>
    <scope>NUCLEOTIDE SEQUENCE [LARGE SCALE GENOMIC DNA]</scope>
    <source>
        <strain evidence="2 3">THI036</strain>
    </source>
</reference>
<organism evidence="2 3">
    <name type="scientific">Candidatus Thiomargarita nelsonii</name>
    <dbReference type="NCBI Taxonomy" id="1003181"/>
    <lineage>
        <taxon>Bacteria</taxon>
        <taxon>Pseudomonadati</taxon>
        <taxon>Pseudomonadota</taxon>
        <taxon>Gammaproteobacteria</taxon>
        <taxon>Thiotrichales</taxon>
        <taxon>Thiotrichaceae</taxon>
        <taxon>Thiomargarita</taxon>
    </lineage>
</organism>
<evidence type="ECO:0000313" key="2">
    <source>
        <dbReference type="EMBL" id="OAD22783.1"/>
    </source>
</evidence>
<proteinExistence type="predicted"/>
<gene>
    <name evidence="2" type="ORF">THIOM_001404</name>
</gene>
<dbReference type="Proteomes" id="UP000076962">
    <property type="component" value="Unassembled WGS sequence"/>
</dbReference>
<comment type="caution">
    <text evidence="2">The sequence shown here is derived from an EMBL/GenBank/DDBJ whole genome shotgun (WGS) entry which is preliminary data.</text>
</comment>
<evidence type="ECO:0000259" key="1">
    <source>
        <dbReference type="Pfam" id="PF11412"/>
    </source>
</evidence>
<dbReference type="EMBL" id="LUTY01000744">
    <property type="protein sequence ID" value="OAD22783.1"/>
    <property type="molecule type" value="Genomic_DNA"/>
</dbReference>